<keyword evidence="4 10" id="KW-1133">Transmembrane helix</keyword>
<keyword evidence="10" id="KW-0915">Sodium</keyword>
<dbReference type="OrthoDB" id="4408652at2"/>
<dbReference type="GO" id="GO:0005886">
    <property type="term" value="C:plasma membrane"/>
    <property type="evidence" value="ECO:0007669"/>
    <property type="project" value="UniProtKB-SubCell"/>
</dbReference>
<keyword evidence="6 10" id="KW-0407">Ion channel</keyword>
<dbReference type="PANTHER" id="PTHR28259:SF1">
    <property type="entry name" value="FLUORIDE EXPORT PROTEIN 1-RELATED"/>
    <property type="match status" value="1"/>
</dbReference>
<evidence type="ECO:0000256" key="3">
    <source>
        <dbReference type="ARBA" id="ARBA00022692"/>
    </source>
</evidence>
<evidence type="ECO:0000256" key="2">
    <source>
        <dbReference type="ARBA" id="ARBA00022475"/>
    </source>
</evidence>
<evidence type="ECO:0000313" key="11">
    <source>
        <dbReference type="EMBL" id="TDE13480.1"/>
    </source>
</evidence>
<keyword evidence="10" id="KW-0479">Metal-binding</keyword>
<dbReference type="FunCoup" id="A0A4R5DN36">
    <property type="interactions" value="2"/>
</dbReference>
<evidence type="ECO:0000256" key="10">
    <source>
        <dbReference type="HAMAP-Rule" id="MF_00454"/>
    </source>
</evidence>
<dbReference type="RefSeq" id="WP_131892196.1">
    <property type="nucleotide sequence ID" value="NZ_SMKZ01000005.1"/>
</dbReference>
<feature type="binding site" evidence="10">
    <location>
        <position position="80"/>
    </location>
    <ligand>
        <name>Na(+)</name>
        <dbReference type="ChEBI" id="CHEBI:29101"/>
        <note>structural</note>
    </ligand>
</feature>
<keyword evidence="3 10" id="KW-0812">Transmembrane</keyword>
<comment type="caution">
    <text evidence="11">The sequence shown here is derived from an EMBL/GenBank/DDBJ whole genome shotgun (WGS) entry which is preliminary data.</text>
</comment>
<keyword evidence="5 10" id="KW-0472">Membrane</keyword>
<feature type="transmembrane region" description="Helical" evidence="10">
    <location>
        <begin position="104"/>
        <end position="125"/>
    </location>
</feature>
<feature type="binding site" evidence="10">
    <location>
        <position position="83"/>
    </location>
    <ligand>
        <name>Na(+)</name>
        <dbReference type="ChEBI" id="CHEBI:29101"/>
        <note>structural</note>
    </ligand>
</feature>
<keyword evidence="12" id="KW-1185">Reference proteome</keyword>
<comment type="catalytic activity">
    <reaction evidence="8">
        <text>fluoride(in) = fluoride(out)</text>
        <dbReference type="Rhea" id="RHEA:76159"/>
        <dbReference type="ChEBI" id="CHEBI:17051"/>
    </reaction>
    <physiologicalReaction direction="left-to-right" evidence="8">
        <dbReference type="Rhea" id="RHEA:76160"/>
    </physiologicalReaction>
</comment>
<dbReference type="AlphaFoldDB" id="A0A4R5DN36"/>
<dbReference type="GO" id="GO:0046872">
    <property type="term" value="F:metal ion binding"/>
    <property type="evidence" value="ECO:0007669"/>
    <property type="project" value="UniProtKB-KW"/>
</dbReference>
<keyword evidence="10" id="KW-0406">Ion transport</keyword>
<evidence type="ECO:0000256" key="1">
    <source>
        <dbReference type="ARBA" id="ARBA00004651"/>
    </source>
</evidence>
<proteinExistence type="inferred from homology"/>
<comment type="activity regulation">
    <text evidence="10">Na(+) is not transported, but it plays an essential structural role and its presence is essential for fluoride channel function.</text>
</comment>
<comment type="function">
    <text evidence="9 10">Fluoride-specific ion channel. Important for reducing fluoride concentration in the cell, thus reducing its toxicity.</text>
</comment>
<keyword evidence="2 10" id="KW-1003">Cell membrane</keyword>
<accession>A0A4R5DN36</accession>
<evidence type="ECO:0000256" key="7">
    <source>
        <dbReference type="ARBA" id="ARBA00035120"/>
    </source>
</evidence>
<dbReference type="HAMAP" id="MF_00454">
    <property type="entry name" value="FluC"/>
    <property type="match status" value="1"/>
</dbReference>
<name>A0A4R5DN36_9ACTN</name>
<evidence type="ECO:0000256" key="9">
    <source>
        <dbReference type="ARBA" id="ARBA00049940"/>
    </source>
</evidence>
<dbReference type="GO" id="GO:0062054">
    <property type="term" value="F:fluoride channel activity"/>
    <property type="evidence" value="ECO:0007669"/>
    <property type="project" value="UniProtKB-UniRule"/>
</dbReference>
<dbReference type="GO" id="GO:0140114">
    <property type="term" value="P:cellular detoxification of fluoride"/>
    <property type="evidence" value="ECO:0007669"/>
    <property type="project" value="UniProtKB-UniRule"/>
</dbReference>
<dbReference type="Pfam" id="PF02537">
    <property type="entry name" value="CRCB"/>
    <property type="match status" value="1"/>
</dbReference>
<reference evidence="11 12" key="1">
    <citation type="submission" date="2019-03" db="EMBL/GenBank/DDBJ databases">
        <title>Draft genome sequences of novel Actinobacteria.</title>
        <authorList>
            <person name="Sahin N."/>
            <person name="Ay H."/>
            <person name="Saygin H."/>
        </authorList>
    </citation>
    <scope>NUCLEOTIDE SEQUENCE [LARGE SCALE GENOMIC DNA]</scope>
    <source>
        <strain evidence="11 12">5K138</strain>
    </source>
</reference>
<organism evidence="11 12">
    <name type="scientific">Jiangella asiatica</name>
    <dbReference type="NCBI Taxonomy" id="2530372"/>
    <lineage>
        <taxon>Bacteria</taxon>
        <taxon>Bacillati</taxon>
        <taxon>Actinomycetota</taxon>
        <taxon>Actinomycetes</taxon>
        <taxon>Jiangellales</taxon>
        <taxon>Jiangellaceae</taxon>
        <taxon>Jiangella</taxon>
    </lineage>
</organism>
<dbReference type="PANTHER" id="PTHR28259">
    <property type="entry name" value="FLUORIDE EXPORT PROTEIN 1-RELATED"/>
    <property type="match status" value="1"/>
</dbReference>
<feature type="transmembrane region" description="Helical" evidence="10">
    <location>
        <begin position="73"/>
        <end position="98"/>
    </location>
</feature>
<keyword evidence="10" id="KW-0813">Transport</keyword>
<dbReference type="EMBL" id="SMKZ01000005">
    <property type="protein sequence ID" value="TDE13480.1"/>
    <property type="molecule type" value="Genomic_DNA"/>
</dbReference>
<dbReference type="InParanoid" id="A0A4R5DN36"/>
<dbReference type="Proteomes" id="UP000294739">
    <property type="component" value="Unassembled WGS sequence"/>
</dbReference>
<dbReference type="InterPro" id="IPR003691">
    <property type="entry name" value="FluC"/>
</dbReference>
<evidence type="ECO:0000256" key="5">
    <source>
        <dbReference type="ARBA" id="ARBA00023136"/>
    </source>
</evidence>
<comment type="subcellular location">
    <subcellularLocation>
        <location evidence="1 10">Cell membrane</location>
        <topology evidence="1 10">Multi-pass membrane protein</topology>
    </subcellularLocation>
</comment>
<evidence type="ECO:0000313" key="12">
    <source>
        <dbReference type="Proteomes" id="UP000294739"/>
    </source>
</evidence>
<sequence>MPRVRRNVPVLAVIAAGGVLGSLVRHALGSLQHGPPSWPWATLLVNVTGCLVIGALMVVLLELTAPHRLLRPFLGVGVLGGYTTFSTFAVDVQVMLVHERYGGALLYLAVTPVAALVALWLGTAITRTVLMGRGSSAEEVRA</sequence>
<evidence type="ECO:0000256" key="4">
    <source>
        <dbReference type="ARBA" id="ARBA00022989"/>
    </source>
</evidence>
<evidence type="ECO:0000256" key="8">
    <source>
        <dbReference type="ARBA" id="ARBA00035585"/>
    </source>
</evidence>
<protein>
    <recommendedName>
        <fullName evidence="10">Fluoride-specific ion channel FluC</fullName>
    </recommendedName>
</protein>
<comment type="similarity">
    <text evidence="7 10">Belongs to the fluoride channel Fluc/FEX (TC 1.A.43) family.</text>
</comment>
<evidence type="ECO:0000256" key="6">
    <source>
        <dbReference type="ARBA" id="ARBA00023303"/>
    </source>
</evidence>
<gene>
    <name evidence="10" type="primary">fluC</name>
    <name evidence="10" type="synonym">crcB</name>
    <name evidence="11" type="ORF">E1269_05460</name>
</gene>
<feature type="transmembrane region" description="Helical" evidence="10">
    <location>
        <begin position="37"/>
        <end position="61"/>
    </location>
</feature>